<protein>
    <recommendedName>
        <fullName evidence="1">DUF7895 domain-containing protein</fullName>
    </recommendedName>
</protein>
<evidence type="ECO:0000259" key="1">
    <source>
        <dbReference type="Pfam" id="PF25433"/>
    </source>
</evidence>
<dbReference type="PANTHER" id="PTHR37230:SF1">
    <property type="entry name" value="OS06G0731300 PROTEIN"/>
    <property type="match status" value="1"/>
</dbReference>
<dbReference type="Proteomes" id="UP000244005">
    <property type="component" value="Unassembled WGS sequence"/>
</dbReference>
<accession>A0A2R6W1Q5</accession>
<dbReference type="PANTHER" id="PTHR37230">
    <property type="entry name" value="OS06G0731300 PROTEIN"/>
    <property type="match status" value="1"/>
</dbReference>
<feature type="domain" description="DUF7895" evidence="1">
    <location>
        <begin position="139"/>
        <end position="212"/>
    </location>
</feature>
<gene>
    <name evidence="2" type="ORF">MARPO_0184s0021</name>
</gene>
<sequence length="213" mass="22703">MDMAMVTPGLARISSPGFCASSARDTSSLGCSGCRLQLWRTSPLVTRGLREESVGRQSNHGTICRAYDERKLSHKESSKFQGRPCQGDGSYLKQDTRSSVAAGAIPSGVTAVATLLTIGGSLYALLQLNKDKLETWQSKKECQTCSGSGLCPTCDGEGFNLRNLSSEAAAKARANAKDAATRYTAGLAKKWNYCTTCQGARGCPDCQGRGWVE</sequence>
<dbReference type="Pfam" id="PF25433">
    <property type="entry name" value="DUF7895"/>
    <property type="match status" value="1"/>
</dbReference>
<evidence type="ECO:0000313" key="2">
    <source>
        <dbReference type="EMBL" id="PTQ27783.1"/>
    </source>
</evidence>
<name>A0A2R6W1Q5_MARPO</name>
<organism evidence="2 3">
    <name type="scientific">Marchantia polymorpha</name>
    <name type="common">Common liverwort</name>
    <name type="synonym">Marchantia aquatica</name>
    <dbReference type="NCBI Taxonomy" id="3197"/>
    <lineage>
        <taxon>Eukaryota</taxon>
        <taxon>Viridiplantae</taxon>
        <taxon>Streptophyta</taxon>
        <taxon>Embryophyta</taxon>
        <taxon>Marchantiophyta</taxon>
        <taxon>Marchantiopsida</taxon>
        <taxon>Marchantiidae</taxon>
        <taxon>Marchantiales</taxon>
        <taxon>Marchantiaceae</taxon>
        <taxon>Marchantia</taxon>
    </lineage>
</organism>
<keyword evidence="3" id="KW-1185">Reference proteome</keyword>
<dbReference type="AlphaFoldDB" id="A0A2R6W1Q5"/>
<proteinExistence type="predicted"/>
<dbReference type="InterPro" id="IPR057217">
    <property type="entry name" value="DUF7895"/>
</dbReference>
<dbReference type="EMBL" id="KZ772853">
    <property type="protein sequence ID" value="PTQ27783.1"/>
    <property type="molecule type" value="Genomic_DNA"/>
</dbReference>
<reference evidence="3" key="1">
    <citation type="journal article" date="2017" name="Cell">
        <title>Insights into land plant evolution garnered from the Marchantia polymorpha genome.</title>
        <authorList>
            <person name="Bowman J.L."/>
            <person name="Kohchi T."/>
            <person name="Yamato K.T."/>
            <person name="Jenkins J."/>
            <person name="Shu S."/>
            <person name="Ishizaki K."/>
            <person name="Yamaoka S."/>
            <person name="Nishihama R."/>
            <person name="Nakamura Y."/>
            <person name="Berger F."/>
            <person name="Adam C."/>
            <person name="Aki S.S."/>
            <person name="Althoff F."/>
            <person name="Araki T."/>
            <person name="Arteaga-Vazquez M.A."/>
            <person name="Balasubrmanian S."/>
            <person name="Barry K."/>
            <person name="Bauer D."/>
            <person name="Boehm C.R."/>
            <person name="Briginshaw L."/>
            <person name="Caballero-Perez J."/>
            <person name="Catarino B."/>
            <person name="Chen F."/>
            <person name="Chiyoda S."/>
            <person name="Chovatia M."/>
            <person name="Davies K.M."/>
            <person name="Delmans M."/>
            <person name="Demura T."/>
            <person name="Dierschke T."/>
            <person name="Dolan L."/>
            <person name="Dorantes-Acosta A.E."/>
            <person name="Eklund D.M."/>
            <person name="Florent S.N."/>
            <person name="Flores-Sandoval E."/>
            <person name="Fujiyama A."/>
            <person name="Fukuzawa H."/>
            <person name="Galik B."/>
            <person name="Grimanelli D."/>
            <person name="Grimwood J."/>
            <person name="Grossniklaus U."/>
            <person name="Hamada T."/>
            <person name="Haseloff J."/>
            <person name="Hetherington A.J."/>
            <person name="Higo A."/>
            <person name="Hirakawa Y."/>
            <person name="Hundley H.N."/>
            <person name="Ikeda Y."/>
            <person name="Inoue K."/>
            <person name="Inoue S.I."/>
            <person name="Ishida S."/>
            <person name="Jia Q."/>
            <person name="Kakita M."/>
            <person name="Kanazawa T."/>
            <person name="Kawai Y."/>
            <person name="Kawashima T."/>
            <person name="Kennedy M."/>
            <person name="Kinose K."/>
            <person name="Kinoshita T."/>
            <person name="Kohara Y."/>
            <person name="Koide E."/>
            <person name="Komatsu K."/>
            <person name="Kopischke S."/>
            <person name="Kubo M."/>
            <person name="Kyozuka J."/>
            <person name="Lagercrantz U."/>
            <person name="Lin S.S."/>
            <person name="Lindquist E."/>
            <person name="Lipzen A.M."/>
            <person name="Lu C.W."/>
            <person name="De Luna E."/>
            <person name="Martienssen R.A."/>
            <person name="Minamino N."/>
            <person name="Mizutani M."/>
            <person name="Mizutani M."/>
            <person name="Mochizuki N."/>
            <person name="Monte I."/>
            <person name="Mosher R."/>
            <person name="Nagasaki H."/>
            <person name="Nakagami H."/>
            <person name="Naramoto S."/>
            <person name="Nishitani K."/>
            <person name="Ohtani M."/>
            <person name="Okamoto T."/>
            <person name="Okumura M."/>
            <person name="Phillips J."/>
            <person name="Pollak B."/>
            <person name="Reinders A."/>
            <person name="Rovekamp M."/>
            <person name="Sano R."/>
            <person name="Sawa S."/>
            <person name="Schmid M.W."/>
            <person name="Shirakawa M."/>
            <person name="Solano R."/>
            <person name="Spunde A."/>
            <person name="Suetsugu N."/>
            <person name="Sugano S."/>
            <person name="Sugiyama A."/>
            <person name="Sun R."/>
            <person name="Suzuki Y."/>
            <person name="Takenaka M."/>
            <person name="Takezawa D."/>
            <person name="Tomogane H."/>
            <person name="Tsuzuki M."/>
            <person name="Ueda T."/>
            <person name="Umeda M."/>
            <person name="Ward J.M."/>
            <person name="Watanabe Y."/>
            <person name="Yazaki K."/>
            <person name="Yokoyama R."/>
            <person name="Yoshitake Y."/>
            <person name="Yotsui I."/>
            <person name="Zachgo S."/>
            <person name="Schmutz J."/>
        </authorList>
    </citation>
    <scope>NUCLEOTIDE SEQUENCE [LARGE SCALE GENOMIC DNA]</scope>
    <source>
        <strain evidence="3">Tak-1</strain>
    </source>
</reference>
<evidence type="ECO:0000313" key="3">
    <source>
        <dbReference type="Proteomes" id="UP000244005"/>
    </source>
</evidence>
<dbReference type="OrthoDB" id="1933346at2759"/>